<feature type="non-terminal residue" evidence="2">
    <location>
        <position position="77"/>
    </location>
</feature>
<dbReference type="EMBL" id="JARTLD010000055">
    <property type="protein sequence ID" value="MED5019758.1"/>
    <property type="molecule type" value="Genomic_DNA"/>
</dbReference>
<protein>
    <submittedName>
        <fullName evidence="2">Uncharacterized protein</fullName>
    </submittedName>
</protein>
<name>A0ABU6Q059_9BACL</name>
<gene>
    <name evidence="2" type="ORF">P9847_20910</name>
</gene>
<keyword evidence="3" id="KW-1185">Reference proteome</keyword>
<evidence type="ECO:0000313" key="3">
    <source>
        <dbReference type="Proteomes" id="UP001343257"/>
    </source>
</evidence>
<accession>A0ABU6Q059</accession>
<sequence length="77" mass="8381">MSRIHNGKKQADPLEDLPLRIVFVLKGQVHRMQCIRHGAAEKRQALRDLAAENQAVRAKGGGIGAQHPPEPLAVGMP</sequence>
<proteinExistence type="predicted"/>
<evidence type="ECO:0000313" key="2">
    <source>
        <dbReference type="EMBL" id="MED5019758.1"/>
    </source>
</evidence>
<reference evidence="2 3" key="1">
    <citation type="submission" date="2023-03" db="EMBL/GenBank/DDBJ databases">
        <title>Bacillus Genome Sequencing.</title>
        <authorList>
            <person name="Dunlap C."/>
        </authorList>
    </citation>
    <scope>NUCLEOTIDE SEQUENCE [LARGE SCALE GENOMIC DNA]</scope>
    <source>
        <strain evidence="2 3">NRS-52</strain>
    </source>
</reference>
<comment type="caution">
    <text evidence="2">The sequence shown here is derived from an EMBL/GenBank/DDBJ whole genome shotgun (WGS) entry which is preliminary data.</text>
</comment>
<dbReference type="Proteomes" id="UP001343257">
    <property type="component" value="Unassembled WGS sequence"/>
</dbReference>
<feature type="region of interest" description="Disordered" evidence="1">
    <location>
        <begin position="57"/>
        <end position="77"/>
    </location>
</feature>
<dbReference type="RefSeq" id="WP_328280901.1">
    <property type="nucleotide sequence ID" value="NZ_JARTLD010000055.1"/>
</dbReference>
<organism evidence="2 3">
    <name type="scientific">Paenibacillus chibensis</name>
    <dbReference type="NCBI Taxonomy" id="59846"/>
    <lineage>
        <taxon>Bacteria</taxon>
        <taxon>Bacillati</taxon>
        <taxon>Bacillota</taxon>
        <taxon>Bacilli</taxon>
        <taxon>Bacillales</taxon>
        <taxon>Paenibacillaceae</taxon>
        <taxon>Paenibacillus</taxon>
    </lineage>
</organism>
<evidence type="ECO:0000256" key="1">
    <source>
        <dbReference type="SAM" id="MobiDB-lite"/>
    </source>
</evidence>